<reference evidence="2 3" key="1">
    <citation type="submission" date="2021-10" db="EMBL/GenBank/DDBJ databases">
        <title>Streptomyces sp. strain SMC 277, a novel streptomycete isolated from soil.</title>
        <authorList>
            <person name="Chanama M."/>
        </authorList>
    </citation>
    <scope>NUCLEOTIDE SEQUENCE [LARGE SCALE GENOMIC DNA]</scope>
    <source>
        <strain evidence="2 3">SMC 277</strain>
    </source>
</reference>
<evidence type="ECO:0000256" key="1">
    <source>
        <dbReference type="SAM" id="MobiDB-lite"/>
    </source>
</evidence>
<accession>A0ABS8B4N0</accession>
<gene>
    <name evidence="2" type="ORF">LG632_09105</name>
</gene>
<organism evidence="2 3">
    <name type="scientific">Streptomyces antimicrobicus</name>
    <dbReference type="NCBI Taxonomy" id="2883108"/>
    <lineage>
        <taxon>Bacteria</taxon>
        <taxon>Bacillati</taxon>
        <taxon>Actinomycetota</taxon>
        <taxon>Actinomycetes</taxon>
        <taxon>Kitasatosporales</taxon>
        <taxon>Streptomycetaceae</taxon>
        <taxon>Streptomyces</taxon>
    </lineage>
</organism>
<sequence>MSYEQIAEMYGVTKGAVYWQLRDSGQTKKRPDHKRYLPWTVKAEHAHARPAMMLRLLSRQESGDTTIPDVKARMLAKWLGEVRKADVVVCYDRSMPPNPASPNTGGFYYSKRRPEDDAKSLIRFNPKESEATQAGGASKALDSPTTGQ</sequence>
<feature type="region of interest" description="Disordered" evidence="1">
    <location>
        <begin position="93"/>
        <end position="112"/>
    </location>
</feature>
<dbReference type="RefSeq" id="WP_226726382.1">
    <property type="nucleotide sequence ID" value="NZ_JAJAUY010000023.1"/>
</dbReference>
<proteinExistence type="predicted"/>
<feature type="region of interest" description="Disordered" evidence="1">
    <location>
        <begin position="125"/>
        <end position="148"/>
    </location>
</feature>
<dbReference type="EMBL" id="JAJAUY010000023">
    <property type="protein sequence ID" value="MCB5179544.1"/>
    <property type="molecule type" value="Genomic_DNA"/>
</dbReference>
<protein>
    <submittedName>
        <fullName evidence="2">Uncharacterized protein</fullName>
    </submittedName>
</protein>
<dbReference type="Proteomes" id="UP001199054">
    <property type="component" value="Unassembled WGS sequence"/>
</dbReference>
<keyword evidence="3" id="KW-1185">Reference proteome</keyword>
<comment type="caution">
    <text evidence="2">The sequence shown here is derived from an EMBL/GenBank/DDBJ whole genome shotgun (WGS) entry which is preliminary data.</text>
</comment>
<evidence type="ECO:0000313" key="2">
    <source>
        <dbReference type="EMBL" id="MCB5179544.1"/>
    </source>
</evidence>
<name>A0ABS8B4N0_9ACTN</name>
<evidence type="ECO:0000313" key="3">
    <source>
        <dbReference type="Proteomes" id="UP001199054"/>
    </source>
</evidence>